<comment type="caution">
    <text evidence="1">The sequence shown here is derived from an EMBL/GenBank/DDBJ whole genome shotgun (WGS) entry which is preliminary data.</text>
</comment>
<sequence length="84" mass="9844">MDSEVTSLSEEPAIDLDLYTDLRVQWFKEFAKFVTAPLQPNELSMDKRTFYVSKIIVDKLIHEDKEFTEWSKYIVLQISNLAAN</sequence>
<proteinExistence type="predicted"/>
<protein>
    <submittedName>
        <fullName evidence="1">Uncharacterized protein</fullName>
    </submittedName>
</protein>
<accession>A0ACC1CSN2</accession>
<organism evidence="1 2">
    <name type="scientific">Dendrolimus kikuchii</name>
    <dbReference type="NCBI Taxonomy" id="765133"/>
    <lineage>
        <taxon>Eukaryota</taxon>
        <taxon>Metazoa</taxon>
        <taxon>Ecdysozoa</taxon>
        <taxon>Arthropoda</taxon>
        <taxon>Hexapoda</taxon>
        <taxon>Insecta</taxon>
        <taxon>Pterygota</taxon>
        <taxon>Neoptera</taxon>
        <taxon>Endopterygota</taxon>
        <taxon>Lepidoptera</taxon>
        <taxon>Glossata</taxon>
        <taxon>Ditrysia</taxon>
        <taxon>Bombycoidea</taxon>
        <taxon>Lasiocampidae</taxon>
        <taxon>Dendrolimus</taxon>
    </lineage>
</organism>
<reference evidence="1 2" key="1">
    <citation type="journal article" date="2021" name="Front. Genet.">
        <title>Chromosome-Level Genome Assembly Reveals Significant Gene Expansion in the Toll and IMD Signaling Pathways of Dendrolimus kikuchii.</title>
        <authorList>
            <person name="Zhou J."/>
            <person name="Wu P."/>
            <person name="Xiong Z."/>
            <person name="Liu N."/>
            <person name="Zhao N."/>
            <person name="Ji M."/>
            <person name="Qiu Y."/>
            <person name="Yang B."/>
        </authorList>
    </citation>
    <scope>NUCLEOTIDE SEQUENCE [LARGE SCALE GENOMIC DNA]</scope>
    <source>
        <strain evidence="1">Ann1</strain>
    </source>
</reference>
<gene>
    <name evidence="1" type="ORF">K1T71_010383</name>
</gene>
<evidence type="ECO:0000313" key="2">
    <source>
        <dbReference type="Proteomes" id="UP000824533"/>
    </source>
</evidence>
<dbReference type="EMBL" id="CM034404">
    <property type="protein sequence ID" value="KAJ0174237.1"/>
    <property type="molecule type" value="Genomic_DNA"/>
</dbReference>
<dbReference type="Proteomes" id="UP000824533">
    <property type="component" value="Linkage Group LG18"/>
</dbReference>
<evidence type="ECO:0000313" key="1">
    <source>
        <dbReference type="EMBL" id="KAJ0174237.1"/>
    </source>
</evidence>
<name>A0ACC1CSN2_9NEOP</name>
<keyword evidence="2" id="KW-1185">Reference proteome</keyword>